<comment type="caution">
    <text evidence="2">The sequence shown here is derived from an EMBL/GenBank/DDBJ whole genome shotgun (WGS) entry which is preliminary data.</text>
</comment>
<name>A0A9W9P9G2_9EURO</name>
<proteinExistence type="predicted"/>
<gene>
    <name evidence="2" type="ORF">N7468_003551</name>
</gene>
<reference evidence="2" key="1">
    <citation type="submission" date="2022-11" db="EMBL/GenBank/DDBJ databases">
        <authorList>
            <person name="Petersen C."/>
        </authorList>
    </citation>
    <scope>NUCLEOTIDE SEQUENCE</scope>
    <source>
        <strain evidence="2">IBT 19713</strain>
    </source>
</reference>
<dbReference type="OrthoDB" id="4361550at2759"/>
<dbReference type="Proteomes" id="UP001150941">
    <property type="component" value="Unassembled WGS sequence"/>
</dbReference>
<keyword evidence="3" id="KW-1185">Reference proteome</keyword>
<dbReference type="EMBL" id="JAPQKS010000003">
    <property type="protein sequence ID" value="KAJ5238932.1"/>
    <property type="molecule type" value="Genomic_DNA"/>
</dbReference>
<evidence type="ECO:0000313" key="2">
    <source>
        <dbReference type="EMBL" id="KAJ5238932.1"/>
    </source>
</evidence>
<evidence type="ECO:0000313" key="3">
    <source>
        <dbReference type="Proteomes" id="UP001150941"/>
    </source>
</evidence>
<reference evidence="2" key="2">
    <citation type="journal article" date="2023" name="IMA Fungus">
        <title>Comparative genomic study of the Penicillium genus elucidates a diverse pangenome and 15 lateral gene transfer events.</title>
        <authorList>
            <person name="Petersen C."/>
            <person name="Sorensen T."/>
            <person name="Nielsen M.R."/>
            <person name="Sondergaard T.E."/>
            <person name="Sorensen J.L."/>
            <person name="Fitzpatrick D.A."/>
            <person name="Frisvad J.C."/>
            <person name="Nielsen K.L."/>
        </authorList>
    </citation>
    <scope>NUCLEOTIDE SEQUENCE</scope>
    <source>
        <strain evidence="2">IBT 19713</strain>
    </source>
</reference>
<dbReference type="GeneID" id="83200151"/>
<dbReference type="RefSeq" id="XP_058331851.1">
    <property type="nucleotide sequence ID" value="XM_058472848.1"/>
</dbReference>
<feature type="region of interest" description="Disordered" evidence="1">
    <location>
        <begin position="43"/>
        <end position="69"/>
    </location>
</feature>
<organism evidence="2 3">
    <name type="scientific">Penicillium chermesinum</name>
    <dbReference type="NCBI Taxonomy" id="63820"/>
    <lineage>
        <taxon>Eukaryota</taxon>
        <taxon>Fungi</taxon>
        <taxon>Dikarya</taxon>
        <taxon>Ascomycota</taxon>
        <taxon>Pezizomycotina</taxon>
        <taxon>Eurotiomycetes</taxon>
        <taxon>Eurotiomycetidae</taxon>
        <taxon>Eurotiales</taxon>
        <taxon>Aspergillaceae</taxon>
        <taxon>Penicillium</taxon>
    </lineage>
</organism>
<feature type="compositionally biased region" description="Polar residues" evidence="1">
    <location>
        <begin position="46"/>
        <end position="61"/>
    </location>
</feature>
<accession>A0A9W9P9G2</accession>
<sequence length="75" mass="8284">MINVPEKLSLTLVMTKIVIRSLAPAVLDSNSWLQMLTLNAPLAKRSTPSNPDKDQTGTNWKPLNGDPGSFQFFKV</sequence>
<protein>
    <submittedName>
        <fullName evidence="2">Uncharacterized protein</fullName>
    </submittedName>
</protein>
<dbReference type="AlphaFoldDB" id="A0A9W9P9G2"/>
<evidence type="ECO:0000256" key="1">
    <source>
        <dbReference type="SAM" id="MobiDB-lite"/>
    </source>
</evidence>